<dbReference type="CDD" id="cd01712">
    <property type="entry name" value="PPase_ThiI"/>
    <property type="match status" value="1"/>
</dbReference>
<keyword evidence="6 19" id="KW-0547">Nucleotide-binding</keyword>
<dbReference type="InterPro" id="IPR003720">
    <property type="entry name" value="tRNA_STrfase"/>
</dbReference>
<evidence type="ECO:0000313" key="21">
    <source>
        <dbReference type="EMBL" id="QCT07027.1"/>
    </source>
</evidence>
<comment type="function">
    <text evidence="12 19">Catalyzes the ATP-dependent transfer of a sulfur to tRNA to produce 4-thiouridine in position 8 of tRNAs, which functions as a near-UV photosensor. Also catalyzes the transfer of sulfur to the sulfur carrier protein ThiS, forming ThiS-thiocarboxylate. This is a step in the synthesis of thiazole, in the thiamine biosynthesis pathway. The sulfur is donated as persulfide by IscS.</text>
</comment>
<dbReference type="PANTHER" id="PTHR43209">
    <property type="entry name" value="TRNA SULFURTRANSFERASE"/>
    <property type="match status" value="1"/>
</dbReference>
<feature type="binding site" evidence="19">
    <location>
        <begin position="184"/>
        <end position="185"/>
    </location>
    <ligand>
        <name>ATP</name>
        <dbReference type="ChEBI" id="CHEBI:30616"/>
    </ligand>
</feature>
<evidence type="ECO:0000256" key="9">
    <source>
        <dbReference type="ARBA" id="ARBA00022977"/>
    </source>
</evidence>
<name>A0A4P8XVN7_9FIRM</name>
<evidence type="ECO:0000256" key="3">
    <source>
        <dbReference type="ARBA" id="ARBA00022490"/>
    </source>
</evidence>
<evidence type="ECO:0000256" key="5">
    <source>
        <dbReference type="ARBA" id="ARBA00022679"/>
    </source>
</evidence>
<dbReference type="Pfam" id="PF22025">
    <property type="entry name" value="ThiI_fer"/>
    <property type="match status" value="1"/>
</dbReference>
<dbReference type="NCBIfam" id="TIGR00342">
    <property type="entry name" value="tRNA uracil 4-sulfurtransferase ThiI"/>
    <property type="match status" value="1"/>
</dbReference>
<evidence type="ECO:0000256" key="19">
    <source>
        <dbReference type="HAMAP-Rule" id="MF_00021"/>
    </source>
</evidence>
<dbReference type="GO" id="GO:0004810">
    <property type="term" value="F:CCA tRNA nucleotidyltransferase activity"/>
    <property type="evidence" value="ECO:0007669"/>
    <property type="project" value="InterPro"/>
</dbReference>
<accession>A0A4P8XVN7</accession>
<evidence type="ECO:0000259" key="20">
    <source>
        <dbReference type="PROSITE" id="PS51165"/>
    </source>
</evidence>
<dbReference type="UniPathway" id="UPA00060"/>
<evidence type="ECO:0000256" key="2">
    <source>
        <dbReference type="ARBA" id="ARBA00004948"/>
    </source>
</evidence>
<keyword evidence="5 19" id="KW-0808">Transferase</keyword>
<dbReference type="InterPro" id="IPR004114">
    <property type="entry name" value="THUMP_dom"/>
</dbReference>
<dbReference type="GO" id="GO:0005524">
    <property type="term" value="F:ATP binding"/>
    <property type="evidence" value="ECO:0007669"/>
    <property type="project" value="UniProtKB-UniRule"/>
</dbReference>
<evidence type="ECO:0000256" key="6">
    <source>
        <dbReference type="ARBA" id="ARBA00022741"/>
    </source>
</evidence>
<feature type="binding site" evidence="19">
    <location>
        <position position="266"/>
    </location>
    <ligand>
        <name>ATP</name>
        <dbReference type="ChEBI" id="CHEBI:30616"/>
    </ligand>
</feature>
<evidence type="ECO:0000313" key="22">
    <source>
        <dbReference type="Proteomes" id="UP000301475"/>
    </source>
</evidence>
<dbReference type="InterPro" id="IPR014729">
    <property type="entry name" value="Rossmann-like_a/b/a_fold"/>
</dbReference>
<evidence type="ECO:0000256" key="12">
    <source>
        <dbReference type="ARBA" id="ARBA00058382"/>
    </source>
</evidence>
<keyword evidence="9 19" id="KW-0784">Thiamine biosynthesis</keyword>
<evidence type="ECO:0000256" key="11">
    <source>
        <dbReference type="ARBA" id="ARBA00052330"/>
    </source>
</evidence>
<dbReference type="GO" id="GO:0009229">
    <property type="term" value="P:thiamine diphosphate biosynthetic process"/>
    <property type="evidence" value="ECO:0007669"/>
    <property type="project" value="UniProtKB-UniRule"/>
</dbReference>
<dbReference type="AlphaFoldDB" id="A0A4P8XVN7"/>
<dbReference type="RefSeq" id="WP_138157094.1">
    <property type="nucleotide sequence ID" value="NZ_CP039381.1"/>
</dbReference>
<feature type="domain" description="THUMP" evidence="20">
    <location>
        <begin position="61"/>
        <end position="166"/>
    </location>
</feature>
<dbReference type="SMART" id="SM00981">
    <property type="entry name" value="THUMP"/>
    <property type="match status" value="1"/>
</dbReference>
<dbReference type="PROSITE" id="PS51165">
    <property type="entry name" value="THUMP"/>
    <property type="match status" value="1"/>
</dbReference>
<keyword evidence="3 19" id="KW-0963">Cytoplasm</keyword>
<evidence type="ECO:0000256" key="10">
    <source>
        <dbReference type="ARBA" id="ARBA00050570"/>
    </source>
</evidence>
<feature type="binding site" evidence="19">
    <location>
        <position position="288"/>
    </location>
    <ligand>
        <name>ATP</name>
        <dbReference type="ChEBI" id="CHEBI:30616"/>
    </ligand>
</feature>
<evidence type="ECO:0000256" key="7">
    <source>
        <dbReference type="ARBA" id="ARBA00022840"/>
    </source>
</evidence>
<feature type="binding site" evidence="19">
    <location>
        <position position="297"/>
    </location>
    <ligand>
        <name>ATP</name>
        <dbReference type="ChEBI" id="CHEBI:30616"/>
    </ligand>
</feature>
<dbReference type="GO" id="GO:0009228">
    <property type="term" value="P:thiamine biosynthetic process"/>
    <property type="evidence" value="ECO:0007669"/>
    <property type="project" value="UniProtKB-KW"/>
</dbReference>
<organism evidence="21 22">
    <name type="scientific">Ruminococcus bovis</name>
    <dbReference type="NCBI Taxonomy" id="2564099"/>
    <lineage>
        <taxon>Bacteria</taxon>
        <taxon>Bacillati</taxon>
        <taxon>Bacillota</taxon>
        <taxon>Clostridia</taxon>
        <taxon>Eubacteriales</taxon>
        <taxon>Oscillospiraceae</taxon>
        <taxon>Ruminococcus</taxon>
    </lineage>
</organism>
<evidence type="ECO:0000256" key="17">
    <source>
        <dbReference type="ARBA" id="ARBA00077849"/>
    </source>
</evidence>
<dbReference type="EMBL" id="CP039381">
    <property type="protein sequence ID" value="QCT07027.1"/>
    <property type="molecule type" value="Genomic_DNA"/>
</dbReference>
<gene>
    <name evidence="19 21" type="primary">thiI</name>
    <name evidence="21" type="ORF">E5Z56_06465</name>
</gene>
<evidence type="ECO:0000256" key="14">
    <source>
        <dbReference type="ARBA" id="ARBA00066827"/>
    </source>
</evidence>
<comment type="catalytic activity">
    <reaction evidence="10 19">
        <text>[ThiI sulfur-carrier protein]-S-sulfanyl-L-cysteine + a uridine in tRNA + 2 reduced [2Fe-2S]-[ferredoxin] + ATP + H(+) = [ThiI sulfur-carrier protein]-L-cysteine + a 4-thiouridine in tRNA + 2 oxidized [2Fe-2S]-[ferredoxin] + AMP + diphosphate</text>
        <dbReference type="Rhea" id="RHEA:24176"/>
        <dbReference type="Rhea" id="RHEA-COMP:10000"/>
        <dbReference type="Rhea" id="RHEA-COMP:10001"/>
        <dbReference type="Rhea" id="RHEA-COMP:13337"/>
        <dbReference type="Rhea" id="RHEA-COMP:13338"/>
        <dbReference type="Rhea" id="RHEA-COMP:13339"/>
        <dbReference type="Rhea" id="RHEA-COMP:13340"/>
        <dbReference type="ChEBI" id="CHEBI:15378"/>
        <dbReference type="ChEBI" id="CHEBI:29950"/>
        <dbReference type="ChEBI" id="CHEBI:30616"/>
        <dbReference type="ChEBI" id="CHEBI:33019"/>
        <dbReference type="ChEBI" id="CHEBI:33737"/>
        <dbReference type="ChEBI" id="CHEBI:33738"/>
        <dbReference type="ChEBI" id="CHEBI:61963"/>
        <dbReference type="ChEBI" id="CHEBI:65315"/>
        <dbReference type="ChEBI" id="CHEBI:136798"/>
        <dbReference type="ChEBI" id="CHEBI:456215"/>
        <dbReference type="EC" id="2.8.1.4"/>
    </reaction>
</comment>
<comment type="catalytic activity">
    <reaction evidence="11 19">
        <text>[ThiS sulfur-carrier protein]-C-terminal Gly-Gly-AMP + S-sulfanyl-L-cysteinyl-[cysteine desulfurase] + AH2 = [ThiS sulfur-carrier protein]-C-terminal-Gly-aminoethanethioate + L-cysteinyl-[cysteine desulfurase] + A + AMP + 2 H(+)</text>
        <dbReference type="Rhea" id="RHEA:43340"/>
        <dbReference type="Rhea" id="RHEA-COMP:12157"/>
        <dbReference type="Rhea" id="RHEA-COMP:12158"/>
        <dbReference type="Rhea" id="RHEA-COMP:12910"/>
        <dbReference type="Rhea" id="RHEA-COMP:19908"/>
        <dbReference type="ChEBI" id="CHEBI:13193"/>
        <dbReference type="ChEBI" id="CHEBI:15378"/>
        <dbReference type="ChEBI" id="CHEBI:17499"/>
        <dbReference type="ChEBI" id="CHEBI:29950"/>
        <dbReference type="ChEBI" id="CHEBI:61963"/>
        <dbReference type="ChEBI" id="CHEBI:90618"/>
        <dbReference type="ChEBI" id="CHEBI:232372"/>
        <dbReference type="ChEBI" id="CHEBI:456215"/>
    </reaction>
</comment>
<evidence type="ECO:0000256" key="4">
    <source>
        <dbReference type="ARBA" id="ARBA00022555"/>
    </source>
</evidence>
<dbReference type="OrthoDB" id="9773948at2"/>
<dbReference type="GO" id="GO:0005829">
    <property type="term" value="C:cytosol"/>
    <property type="evidence" value="ECO:0007669"/>
    <property type="project" value="TreeGrafter"/>
</dbReference>
<protein>
    <recommendedName>
        <fullName evidence="15 19">Probable tRNA sulfurtransferase</fullName>
        <ecNumber evidence="14 19">2.8.1.4</ecNumber>
    </recommendedName>
    <alternativeName>
        <fullName evidence="16 19">Sulfur carrier protein ThiS sulfurtransferase</fullName>
    </alternativeName>
    <alternativeName>
        <fullName evidence="17 19">Thiamine biosynthesis protein ThiI</fullName>
    </alternativeName>
    <alternativeName>
        <fullName evidence="18 19">tRNA 4-thiouridine synthase</fullName>
    </alternativeName>
</protein>
<dbReference type="EC" id="2.8.1.4" evidence="14 19"/>
<dbReference type="InterPro" id="IPR020536">
    <property type="entry name" value="ThiI_AANH"/>
</dbReference>
<dbReference type="Gene3D" id="3.40.50.620">
    <property type="entry name" value="HUPs"/>
    <property type="match status" value="1"/>
</dbReference>
<dbReference type="InterPro" id="IPR049962">
    <property type="entry name" value="THUMP_ThiI"/>
</dbReference>
<dbReference type="KEGG" id="ruj:E5Z56_06465"/>
<dbReference type="GO" id="GO:0140741">
    <property type="term" value="F:tRNA-uracil-4 sulfurtransferase activity"/>
    <property type="evidence" value="ECO:0007669"/>
    <property type="project" value="UniProtKB-EC"/>
</dbReference>
<comment type="subcellular location">
    <subcellularLocation>
        <location evidence="1 19">Cytoplasm</location>
    </subcellularLocation>
</comment>
<evidence type="ECO:0000256" key="1">
    <source>
        <dbReference type="ARBA" id="ARBA00004496"/>
    </source>
</evidence>
<reference evidence="21 22" key="1">
    <citation type="submission" date="2019-04" db="EMBL/GenBank/DDBJ databases">
        <authorList>
            <person name="Embree M."/>
            <person name="Gaffney J.R."/>
        </authorList>
    </citation>
    <scope>NUCLEOTIDE SEQUENCE [LARGE SCALE GENOMIC DNA]</scope>
    <source>
        <strain evidence="21 22">JE7A12</strain>
    </source>
</reference>
<dbReference type="FunFam" id="3.40.50.620:FF:000053">
    <property type="entry name" value="Probable tRNA sulfurtransferase"/>
    <property type="match status" value="1"/>
</dbReference>
<evidence type="ECO:0000256" key="16">
    <source>
        <dbReference type="ARBA" id="ARBA00075337"/>
    </source>
</evidence>
<dbReference type="PANTHER" id="PTHR43209:SF1">
    <property type="entry name" value="TRNA SULFURTRANSFERASE"/>
    <property type="match status" value="1"/>
</dbReference>
<keyword evidence="22" id="KW-1185">Reference proteome</keyword>
<evidence type="ECO:0000256" key="8">
    <source>
        <dbReference type="ARBA" id="ARBA00022884"/>
    </source>
</evidence>
<sequence length="390" mass="43346">MKEIVLIKVGEIILKGLNRKSFESKLIKNIKSALDGGDECKVISAQSTIYVEPVYDDADIEDICDRISKVFGIVAFHRAAVAEKTMESISEVAVEYLADYLDTANTFKVEAKRSDKKFPLKSPEISREMGGIILKHFNHLSVDVHNPDVQVTVEIRDFGAYIHAGVVKGAGGVPVGTSGNGTILISGGIDSPVAAWMMAKRGLRLNAVHFASPPYTSQRAEDKVVRLLKKVSAYAGEITMYTVPFTEIQERIKNNCPEELFTIIMRRLMMQMSERIAKDTKSSCLITGESLGQVASQTMQAIVTTDEATDMVVFRPLIGMDKEEIIQISRKIDTFETSIEPYEDCCTVFTPKHPRTKPVLKRVKDAQEKANFDELIETSLNNLKVTHINP</sequence>
<dbReference type="GO" id="GO:0002937">
    <property type="term" value="P:tRNA 4-thiouridine biosynthesis"/>
    <property type="evidence" value="ECO:0007669"/>
    <property type="project" value="TreeGrafter"/>
</dbReference>
<keyword evidence="7 19" id="KW-0067">ATP-binding</keyword>
<dbReference type="Proteomes" id="UP000301475">
    <property type="component" value="Chromosome"/>
</dbReference>
<proteinExistence type="inferred from homology"/>
<evidence type="ECO:0000256" key="18">
    <source>
        <dbReference type="ARBA" id="ARBA00080570"/>
    </source>
</evidence>
<dbReference type="InterPro" id="IPR054173">
    <property type="entry name" value="ThiI_fer"/>
</dbReference>
<feature type="binding site" evidence="19">
    <location>
        <begin position="209"/>
        <end position="210"/>
    </location>
    <ligand>
        <name>ATP</name>
        <dbReference type="ChEBI" id="CHEBI:30616"/>
    </ligand>
</feature>
<dbReference type="SUPFAM" id="SSF52402">
    <property type="entry name" value="Adenine nucleotide alpha hydrolases-like"/>
    <property type="match status" value="1"/>
</dbReference>
<keyword evidence="8 19" id="KW-0694">RNA-binding</keyword>
<dbReference type="Gene3D" id="3.30.2130.30">
    <property type="match status" value="1"/>
</dbReference>
<dbReference type="Pfam" id="PF02926">
    <property type="entry name" value="THUMP"/>
    <property type="match status" value="1"/>
</dbReference>
<comment type="pathway">
    <text evidence="2 19">Cofactor biosynthesis; thiamine diphosphate biosynthesis.</text>
</comment>
<keyword evidence="4 19" id="KW-0820">tRNA-binding</keyword>
<dbReference type="CDD" id="cd11716">
    <property type="entry name" value="THUMP_ThiI"/>
    <property type="match status" value="1"/>
</dbReference>
<dbReference type="GO" id="GO:0052837">
    <property type="term" value="P:thiazole biosynthetic process"/>
    <property type="evidence" value="ECO:0007669"/>
    <property type="project" value="TreeGrafter"/>
</dbReference>
<evidence type="ECO:0000256" key="15">
    <source>
        <dbReference type="ARBA" id="ARBA00071867"/>
    </source>
</evidence>
<dbReference type="InterPro" id="IPR049961">
    <property type="entry name" value="ThiI_N"/>
</dbReference>
<dbReference type="InterPro" id="IPR050102">
    <property type="entry name" value="tRNA_sulfurtransferase_ThiI"/>
</dbReference>
<dbReference type="GO" id="GO:0000049">
    <property type="term" value="F:tRNA binding"/>
    <property type="evidence" value="ECO:0007669"/>
    <property type="project" value="UniProtKB-UniRule"/>
</dbReference>
<evidence type="ECO:0000256" key="13">
    <source>
        <dbReference type="ARBA" id="ARBA00061472"/>
    </source>
</evidence>
<comment type="similarity">
    <text evidence="13 19">Belongs to the ThiI family.</text>
</comment>
<dbReference type="HAMAP" id="MF_00021">
    <property type="entry name" value="ThiI"/>
    <property type="match status" value="1"/>
</dbReference>
<dbReference type="Pfam" id="PF02568">
    <property type="entry name" value="ThiI"/>
    <property type="match status" value="1"/>
</dbReference>
<dbReference type="SUPFAM" id="SSF143437">
    <property type="entry name" value="THUMP domain-like"/>
    <property type="match status" value="1"/>
</dbReference>